<evidence type="ECO:0000313" key="1">
    <source>
        <dbReference type="EMBL" id="WWQ68137.1"/>
    </source>
</evidence>
<proteinExistence type="predicted"/>
<evidence type="ECO:0000313" key="2">
    <source>
        <dbReference type="Proteomes" id="UP001432251"/>
    </source>
</evidence>
<organism evidence="1 2">
    <name type="scientific">Streptomyces citrinus</name>
    <dbReference type="NCBI Taxonomy" id="3118173"/>
    <lineage>
        <taxon>Bacteria</taxon>
        <taxon>Bacillati</taxon>
        <taxon>Actinomycetota</taxon>
        <taxon>Actinomycetes</taxon>
        <taxon>Kitasatosporales</taxon>
        <taxon>Streptomycetaceae</taxon>
        <taxon>Streptomyces</taxon>
    </lineage>
</organism>
<sequence length="57" mass="6331">MARLRGAALEAVGPVAAPQRQVEEHLRRLRMFRVLTGSSEIQKNGIARNLLMPRPPA</sequence>
<dbReference type="Proteomes" id="UP001432251">
    <property type="component" value="Chromosome"/>
</dbReference>
<reference evidence="1" key="1">
    <citation type="journal article" date="2025" name="Int. J. Syst. Evol. Microbiol.">
        <title>Streptomyces citrinus sp. nov., with yellow diffusible pigment.</title>
        <authorList>
            <person name="He Y."/>
            <person name="Yang E."/>
            <person name="Xu J."/>
            <person name="Sun Y."/>
            <person name="Sun L."/>
        </authorList>
    </citation>
    <scope>NUCLEOTIDE SEQUENCE</scope>
    <source>
        <strain evidence="1">Q6</strain>
    </source>
</reference>
<dbReference type="EMBL" id="CP146022">
    <property type="protein sequence ID" value="WWQ68137.1"/>
    <property type="molecule type" value="Genomic_DNA"/>
</dbReference>
<name>A0ACD5ALR9_9ACTN</name>
<keyword evidence="2" id="KW-1185">Reference proteome</keyword>
<accession>A0ACD5ALR9</accession>
<gene>
    <name evidence="1" type="ORF">V2W30_35625</name>
</gene>
<protein>
    <submittedName>
        <fullName evidence="1">Acyl-CoA dehydrogenase family protein</fullName>
    </submittedName>
</protein>